<gene>
    <name evidence="1" type="ORF">Drose_15270</name>
</gene>
<evidence type="ECO:0000313" key="2">
    <source>
        <dbReference type="Proteomes" id="UP001058271"/>
    </source>
</evidence>
<name>A0ABY5ZBH9_9ACTN</name>
<accession>A0ABY5ZBH9</accession>
<reference evidence="1" key="1">
    <citation type="submission" date="2021-04" db="EMBL/GenBank/DDBJ databases">
        <title>Biosynthetic gene clusters of Dactylosporangioum roseum.</title>
        <authorList>
            <person name="Hartkoorn R.C."/>
            <person name="Beaudoing E."/>
            <person name="Hot D."/>
            <person name="Moureu S."/>
        </authorList>
    </citation>
    <scope>NUCLEOTIDE SEQUENCE</scope>
    <source>
        <strain evidence="1">NRRL B-16295</strain>
    </source>
</reference>
<dbReference type="EMBL" id="CP073721">
    <property type="protein sequence ID" value="UWZ39473.1"/>
    <property type="molecule type" value="Genomic_DNA"/>
</dbReference>
<organism evidence="1 2">
    <name type="scientific">Dactylosporangium roseum</name>
    <dbReference type="NCBI Taxonomy" id="47989"/>
    <lineage>
        <taxon>Bacteria</taxon>
        <taxon>Bacillati</taxon>
        <taxon>Actinomycetota</taxon>
        <taxon>Actinomycetes</taxon>
        <taxon>Micromonosporales</taxon>
        <taxon>Micromonosporaceae</taxon>
        <taxon>Dactylosporangium</taxon>
    </lineage>
</organism>
<sequence length="137" mass="15022">MWRSAGRSTPTTTLARRPQRLQRWVCAGHRGAERVPDRVGCCAASNRGGCGGLAVHVSADDHTFDYFNVCRDGWVELVTVADSSKPEDVRAAPGLRHLGRRAGELARLAVLGGRPLLLVRPCGHPLDRPGRQLPRRR</sequence>
<proteinExistence type="predicted"/>
<protein>
    <submittedName>
        <fullName evidence="1">Uncharacterized protein</fullName>
    </submittedName>
</protein>
<evidence type="ECO:0000313" key="1">
    <source>
        <dbReference type="EMBL" id="UWZ39473.1"/>
    </source>
</evidence>
<dbReference type="RefSeq" id="WP_260728885.1">
    <property type="nucleotide sequence ID" value="NZ_BAAABS010000089.1"/>
</dbReference>
<keyword evidence="2" id="KW-1185">Reference proteome</keyword>
<dbReference type="Proteomes" id="UP001058271">
    <property type="component" value="Chromosome"/>
</dbReference>